<dbReference type="PANTHER" id="PTHR33546">
    <property type="entry name" value="LARGE, MULTIFUNCTIONAL SECRETED PROTEIN-RELATED"/>
    <property type="match status" value="1"/>
</dbReference>
<reference evidence="6 7" key="1">
    <citation type="submission" date="2019-03" db="EMBL/GenBank/DDBJ databases">
        <title>Genomic Encyclopedia of Archaeal and Bacterial Type Strains, Phase II (KMG-II): from individual species to whole genera.</title>
        <authorList>
            <person name="Goeker M."/>
        </authorList>
    </citation>
    <scope>NUCLEOTIDE SEQUENCE [LARGE SCALE GENOMIC DNA]</scope>
    <source>
        <strain evidence="6 7">DSM 22554</strain>
    </source>
</reference>
<evidence type="ECO:0000256" key="4">
    <source>
        <dbReference type="PROSITE-ProRule" id="PRU00433"/>
    </source>
</evidence>
<evidence type="ECO:0000259" key="5">
    <source>
        <dbReference type="PROSITE" id="PS51007"/>
    </source>
</evidence>
<dbReference type="InterPro" id="IPR011042">
    <property type="entry name" value="6-blade_b-propeller_TolB-like"/>
</dbReference>
<evidence type="ECO:0000256" key="1">
    <source>
        <dbReference type="ARBA" id="ARBA00022617"/>
    </source>
</evidence>
<dbReference type="PROSITE" id="PS51007">
    <property type="entry name" value="CYTC"/>
    <property type="match status" value="1"/>
</dbReference>
<dbReference type="Proteomes" id="UP000294616">
    <property type="component" value="Unassembled WGS sequence"/>
</dbReference>
<evidence type="ECO:0000256" key="2">
    <source>
        <dbReference type="ARBA" id="ARBA00022723"/>
    </source>
</evidence>
<dbReference type="PANTHER" id="PTHR33546:SF1">
    <property type="entry name" value="LARGE, MULTIFUNCTIONAL SECRETED PROTEIN"/>
    <property type="match status" value="1"/>
</dbReference>
<dbReference type="Gene3D" id="1.10.760.10">
    <property type="entry name" value="Cytochrome c-like domain"/>
    <property type="match status" value="1"/>
</dbReference>
<proteinExistence type="predicted"/>
<keyword evidence="1 4" id="KW-0349">Heme</keyword>
<sequence length="1029" mass="113051">MKINKRRYLLLAKIAVVLLPVGLFLKACTTASSKESDHTELFADSLLTEAQKRLPENAVRGLKILPGLDVKLMASEPMLINPTNIDVDERGRVWVTEAYNYRFEINGNKARPEGDRILILEDKDGDGVLETSTVFYQGPEINAPLGITVLGDRVLVSQSPYVWAFFDDNNDGKADRKEILFQGIGGDQHDHGMHSFIFGPDGKLYFNFGNSGTTLKDKNNNVVLDQDGDEIGPDKYTDGMVFRSDPDGSNVEVMGYNFRNPYEPAVDSYGTVWQSDNDDDGNKAVRINYVMEFGNFGFKDEMTGAAWGANRINIEDSIPVRHWHQNDPGVIPNLLYTGSGSPTGMVIYEGSLLPKQFQGQMIHAEPGHNVIRSYPVKKNGAGYSAEVLNILTGDDDQWFRPSDVSVAPDGSLIIADWYDPGVGGHQVGDLQRGRIYRIAPSALKDKYTVPTQDYTTPEGALIALQNPNNAIRRHAFLALQAMGSKAISALEKQWKSAPDPRMRARALWILSKTPNGEKYIAEAIKDRNPDLRITGLRAARQLDIDITMYVKLLVKDQDPQVRRESAIALRHSKLADAPGLWATLAMQHNGNDRWYLEALGIGADGQWDSYFSAYLKEVKNPLTTAAGRDIVWRARTNSTLPFLKKLAIDANVPLKSRLRYFRAFDFIPGEEKVKTLLALLEENNGKDVNLSALVLRLLTVKDVANSEIAKNAIKDVLKTSVGTQEYLNLLRQYEITTENAQVLNMVVSNGDTPVGVNAARLLFQLEKGQDLKNAVSVNETEGSLNVLEALGMVGNTESVEILSQVALSESYSMTVRNKAVEMIGKSRVGQSRVMELLKSSKLPADLISSAVAGLSGSRTPGLYEEAKTFLPGVSTTESTSNSSVSLDQLLALTGNSVNGQAVFSRACFVCHQVNGAGLDFGPALSEIGSKLPKQGLYDAIVHPSSGVSFGYEGWQIEMKDGSILVGIISSRTETDIEIKYSGGATQKIKTSDVKEIKKLPGSLMPEMAQTFTNQEFADLLEYLSSLKSK</sequence>
<dbReference type="SUPFAM" id="SSF50952">
    <property type="entry name" value="Soluble quinoprotein glucose dehydrogenase"/>
    <property type="match status" value="1"/>
</dbReference>
<name>A0A4R1M3N7_9SPHI</name>
<dbReference type="EMBL" id="SMGO01000001">
    <property type="protein sequence ID" value="TCK85852.1"/>
    <property type="molecule type" value="Genomic_DNA"/>
</dbReference>
<dbReference type="Gene3D" id="2.120.10.30">
    <property type="entry name" value="TolB, C-terminal domain"/>
    <property type="match status" value="1"/>
</dbReference>
<dbReference type="GO" id="GO:0009055">
    <property type="term" value="F:electron transfer activity"/>
    <property type="evidence" value="ECO:0007669"/>
    <property type="project" value="InterPro"/>
</dbReference>
<dbReference type="Pfam" id="PF00034">
    <property type="entry name" value="Cytochrom_C"/>
    <property type="match status" value="1"/>
</dbReference>
<keyword evidence="3 4" id="KW-0408">Iron</keyword>
<dbReference type="SUPFAM" id="SSF48371">
    <property type="entry name" value="ARM repeat"/>
    <property type="match status" value="1"/>
</dbReference>
<dbReference type="InterPro" id="IPR011989">
    <property type="entry name" value="ARM-like"/>
</dbReference>
<dbReference type="RefSeq" id="WP_221410194.1">
    <property type="nucleotide sequence ID" value="NZ_SMGO01000001.1"/>
</dbReference>
<dbReference type="InterPro" id="IPR036909">
    <property type="entry name" value="Cyt_c-like_dom_sf"/>
</dbReference>
<dbReference type="AlphaFoldDB" id="A0A4R1M3N7"/>
<dbReference type="Gene3D" id="1.25.10.10">
    <property type="entry name" value="Leucine-rich Repeat Variant"/>
    <property type="match status" value="1"/>
</dbReference>
<dbReference type="GO" id="GO:0046872">
    <property type="term" value="F:metal ion binding"/>
    <property type="evidence" value="ECO:0007669"/>
    <property type="project" value="UniProtKB-KW"/>
</dbReference>
<dbReference type="InterPro" id="IPR055557">
    <property type="entry name" value="DUF7133"/>
</dbReference>
<keyword evidence="7" id="KW-1185">Reference proteome</keyword>
<organism evidence="6 7">
    <name type="scientific">Albibacterium bauzanense</name>
    <dbReference type="NCBI Taxonomy" id="653929"/>
    <lineage>
        <taxon>Bacteria</taxon>
        <taxon>Pseudomonadati</taxon>
        <taxon>Bacteroidota</taxon>
        <taxon>Sphingobacteriia</taxon>
        <taxon>Sphingobacteriales</taxon>
        <taxon>Sphingobacteriaceae</taxon>
        <taxon>Albibacterium</taxon>
    </lineage>
</organism>
<dbReference type="NCBIfam" id="TIGR02603">
    <property type="entry name" value="CxxCH_TIGR02603"/>
    <property type="match status" value="1"/>
</dbReference>
<evidence type="ECO:0000313" key="7">
    <source>
        <dbReference type="Proteomes" id="UP000294616"/>
    </source>
</evidence>
<evidence type="ECO:0000256" key="3">
    <source>
        <dbReference type="ARBA" id="ARBA00023004"/>
    </source>
</evidence>
<dbReference type="InterPro" id="IPR013427">
    <property type="entry name" value="Haem-bd_dom_put"/>
</dbReference>
<dbReference type="InterPro" id="IPR013428">
    <property type="entry name" value="Membrane-bound_put_N"/>
</dbReference>
<dbReference type="InterPro" id="IPR011041">
    <property type="entry name" value="Quinoprot_gluc/sorb_DH_b-prop"/>
</dbReference>
<dbReference type="InterPro" id="IPR016024">
    <property type="entry name" value="ARM-type_fold"/>
</dbReference>
<dbReference type="Pfam" id="PF23500">
    <property type="entry name" value="DUF7133"/>
    <property type="match status" value="1"/>
</dbReference>
<gene>
    <name evidence="6" type="ORF">C8N28_1169</name>
</gene>
<dbReference type="GO" id="GO:0020037">
    <property type="term" value="F:heme binding"/>
    <property type="evidence" value="ECO:0007669"/>
    <property type="project" value="InterPro"/>
</dbReference>
<comment type="caution">
    <text evidence="6">The sequence shown here is derived from an EMBL/GenBank/DDBJ whole genome shotgun (WGS) entry which is preliminary data.</text>
</comment>
<protein>
    <submittedName>
        <fullName evidence="6">Putative membrane-bound dehydrogenase-like protein</fullName>
    </submittedName>
</protein>
<accession>A0A4R1M3N7</accession>
<evidence type="ECO:0000313" key="6">
    <source>
        <dbReference type="EMBL" id="TCK85852.1"/>
    </source>
</evidence>
<keyword evidence="2 4" id="KW-0479">Metal-binding</keyword>
<dbReference type="InterPro" id="IPR009056">
    <property type="entry name" value="Cyt_c-like_dom"/>
</dbReference>
<dbReference type="SUPFAM" id="SSF46626">
    <property type="entry name" value="Cytochrome c"/>
    <property type="match status" value="1"/>
</dbReference>
<dbReference type="NCBIfam" id="TIGR02604">
    <property type="entry name" value="Piru_Ver_Nterm"/>
    <property type="match status" value="1"/>
</dbReference>
<feature type="domain" description="Cytochrome c" evidence="5">
    <location>
        <begin position="894"/>
        <end position="1027"/>
    </location>
</feature>